<organism evidence="3 4">
    <name type="scientific">Infirmifilum uzonense</name>
    <dbReference type="NCBI Taxonomy" id="1550241"/>
    <lineage>
        <taxon>Archaea</taxon>
        <taxon>Thermoproteota</taxon>
        <taxon>Thermoprotei</taxon>
        <taxon>Thermofilales</taxon>
        <taxon>Thermofilaceae</taxon>
        <taxon>Infirmifilum</taxon>
    </lineage>
</organism>
<evidence type="ECO:0000256" key="1">
    <source>
        <dbReference type="RuleBase" id="RU000411"/>
    </source>
</evidence>
<dbReference type="PATRIC" id="fig|1550241.5.peg.543"/>
<proteinExistence type="inferred from homology"/>
<gene>
    <name evidence="3" type="ORF">MA03_02645</name>
</gene>
<evidence type="ECO:0000313" key="3">
    <source>
        <dbReference type="EMBL" id="AKG38387.1"/>
    </source>
</evidence>
<dbReference type="InterPro" id="IPR042178">
    <property type="entry name" value="Serpin_sf_1"/>
</dbReference>
<dbReference type="SUPFAM" id="SSF56574">
    <property type="entry name" value="Serpins"/>
    <property type="match status" value="1"/>
</dbReference>
<name>A0A0F7FGN6_9CREN</name>
<dbReference type="KEGG" id="thf:MA03_02645"/>
<dbReference type="PANTHER" id="PTHR11461">
    <property type="entry name" value="SERINE PROTEASE INHIBITOR, SERPIN"/>
    <property type="match status" value="1"/>
</dbReference>
<protein>
    <recommendedName>
        <fullName evidence="2">Serpin domain-containing protein</fullName>
    </recommendedName>
</protein>
<dbReference type="CDD" id="cd19589">
    <property type="entry name" value="serpin_tengpin-like"/>
    <property type="match status" value="1"/>
</dbReference>
<evidence type="ECO:0000259" key="2">
    <source>
        <dbReference type="SMART" id="SM00093"/>
    </source>
</evidence>
<dbReference type="HOGENOM" id="CLU_023330_2_1_2"/>
<dbReference type="InterPro" id="IPR000215">
    <property type="entry name" value="Serpin_fam"/>
</dbReference>
<comment type="similarity">
    <text evidence="1">Belongs to the serpin family.</text>
</comment>
<dbReference type="SMART" id="SM00093">
    <property type="entry name" value="SERPIN"/>
    <property type="match status" value="1"/>
</dbReference>
<sequence>MARDLMSRLKLIVTALLVSLFISLIAIFFNMAPKTEHSQPPATVMASPLDSYTGFAIRFSLKSGLGQRNTVVSPYSVYMALLMLSEGASGQTRSELLTALGLSSLSDAREWFKESTGRFLACSTPTKTSIANSIWVKKGVPVRDSFVKTLVDYYMAEKYTFTDTNSAVKDINEWVSDKTQGLIKEILKQLDESSVVVLVNTVYFKSNWTTPFENEYKDLFFSPKGTVETEFMSGTVPAVTIETEDYTAVMLGYKGTDIKFVILMPRKTGLKEFMEGMTSEKLISIFTELATSREENIKLSMPRFDVDSGILEVKPVLKEMGINNVFTPEADLSAMIDTSKILGNVYVDDVFHRARVKVDTEGTEAAAATAVVVRVTAVPLQVKAVKIDRPFAFFLIDPQTKAIIFAGSFVQP</sequence>
<dbReference type="Gene3D" id="2.30.39.10">
    <property type="entry name" value="Alpha-1-antitrypsin, domain 1"/>
    <property type="match status" value="1"/>
</dbReference>
<dbReference type="GO" id="GO:0005615">
    <property type="term" value="C:extracellular space"/>
    <property type="evidence" value="ECO:0007669"/>
    <property type="project" value="InterPro"/>
</dbReference>
<dbReference type="InterPro" id="IPR036186">
    <property type="entry name" value="Serpin_sf"/>
</dbReference>
<evidence type="ECO:0000313" key="4">
    <source>
        <dbReference type="Proteomes" id="UP000067434"/>
    </source>
</evidence>
<dbReference type="Proteomes" id="UP000067434">
    <property type="component" value="Chromosome"/>
</dbReference>
<dbReference type="InterPro" id="IPR042185">
    <property type="entry name" value="Serpin_sf_2"/>
</dbReference>
<dbReference type="EMBL" id="CP009961">
    <property type="protein sequence ID" value="AKG38387.1"/>
    <property type="molecule type" value="Genomic_DNA"/>
</dbReference>
<dbReference type="InterPro" id="IPR023796">
    <property type="entry name" value="Serpin_dom"/>
</dbReference>
<dbReference type="STRING" id="1550241.MA03_02645"/>
<reference evidence="3 4" key="1">
    <citation type="journal article" date="2015" name="Stand. Genomic Sci.">
        <title>Complete genome sequence of and proposal of Thermofilum uzonense sp. nov. a novel hyperthermophilic crenarchaeon and emended description of the genus Thermofilum.</title>
        <authorList>
            <person name="Toshchakov S.V."/>
            <person name="Korzhenkov A.A."/>
            <person name="Samarov N.I."/>
            <person name="Mazunin I.O."/>
            <person name="Mozhey O.I."/>
            <person name="Shmyr I.S."/>
            <person name="Derbikova K.S."/>
            <person name="Taranov E.A."/>
            <person name="Dominova I.N."/>
            <person name="Bonch-Osmolovskaya E.A."/>
            <person name="Patrushev M.V."/>
            <person name="Podosokorskaya O.A."/>
            <person name="Kublanov I.V."/>
        </authorList>
    </citation>
    <scope>NUCLEOTIDE SEQUENCE [LARGE SCALE GENOMIC DNA]</scope>
    <source>
        <strain evidence="3 4">1807-2</strain>
    </source>
</reference>
<keyword evidence="4" id="KW-1185">Reference proteome</keyword>
<dbReference type="Pfam" id="PF00079">
    <property type="entry name" value="Serpin"/>
    <property type="match status" value="1"/>
</dbReference>
<dbReference type="AlphaFoldDB" id="A0A0F7FGN6"/>
<dbReference type="PANTHER" id="PTHR11461:SF211">
    <property type="entry name" value="GH10112P-RELATED"/>
    <property type="match status" value="1"/>
</dbReference>
<feature type="domain" description="Serpin" evidence="2">
    <location>
        <begin position="59"/>
        <end position="412"/>
    </location>
</feature>
<dbReference type="GO" id="GO:0004867">
    <property type="term" value="F:serine-type endopeptidase inhibitor activity"/>
    <property type="evidence" value="ECO:0007669"/>
    <property type="project" value="InterPro"/>
</dbReference>
<accession>A0A0F7FGN6</accession>
<dbReference type="Gene3D" id="3.30.497.10">
    <property type="entry name" value="Antithrombin, subunit I, domain 2"/>
    <property type="match status" value="1"/>
</dbReference>